<dbReference type="EMBL" id="JAQJAE010000005">
    <property type="protein sequence ID" value="KAJ5593548.1"/>
    <property type="molecule type" value="Genomic_DNA"/>
</dbReference>
<dbReference type="GeneID" id="81591748"/>
<evidence type="ECO:0000313" key="2">
    <source>
        <dbReference type="EMBL" id="KAJ5593548.1"/>
    </source>
</evidence>
<proteinExistence type="predicted"/>
<name>A0AAD6GWP6_9EURO</name>
<reference evidence="2" key="1">
    <citation type="journal article" date="2023" name="IMA Fungus">
        <title>Comparative genomic study of the Penicillium genus elucidates a diverse pangenome and 15 lateral gene transfer events.</title>
        <authorList>
            <person name="Petersen C."/>
            <person name="Sorensen T."/>
            <person name="Nielsen M.R."/>
            <person name="Sondergaard T.E."/>
            <person name="Sorensen J.L."/>
            <person name="Fitzpatrick D.A."/>
            <person name="Frisvad J.C."/>
            <person name="Nielsen K.L."/>
        </authorList>
    </citation>
    <scope>NUCLEOTIDE SEQUENCE</scope>
    <source>
        <strain evidence="2">IBT 12815</strain>
    </source>
</reference>
<dbReference type="AlphaFoldDB" id="A0AAD6GWP6"/>
<evidence type="ECO:0000313" key="3">
    <source>
        <dbReference type="Proteomes" id="UP001213799"/>
    </source>
</evidence>
<gene>
    <name evidence="2" type="ORF">N7537_010452</name>
</gene>
<keyword evidence="1" id="KW-0812">Transmembrane</keyword>
<evidence type="ECO:0000256" key="1">
    <source>
        <dbReference type="SAM" id="Phobius"/>
    </source>
</evidence>
<protein>
    <submittedName>
        <fullName evidence="2">Uncharacterized protein</fullName>
    </submittedName>
</protein>
<organism evidence="2 3">
    <name type="scientific">Penicillium hordei</name>
    <dbReference type="NCBI Taxonomy" id="40994"/>
    <lineage>
        <taxon>Eukaryota</taxon>
        <taxon>Fungi</taxon>
        <taxon>Dikarya</taxon>
        <taxon>Ascomycota</taxon>
        <taxon>Pezizomycotina</taxon>
        <taxon>Eurotiomycetes</taxon>
        <taxon>Eurotiomycetidae</taxon>
        <taxon>Eurotiales</taxon>
        <taxon>Aspergillaceae</taxon>
        <taxon>Penicillium</taxon>
    </lineage>
</organism>
<accession>A0AAD6GWP6</accession>
<dbReference type="Proteomes" id="UP001213799">
    <property type="component" value="Unassembled WGS sequence"/>
</dbReference>
<dbReference type="RefSeq" id="XP_056750174.1">
    <property type="nucleotide sequence ID" value="XM_056901506.1"/>
</dbReference>
<keyword evidence="1" id="KW-0472">Membrane</keyword>
<keyword evidence="3" id="KW-1185">Reference proteome</keyword>
<sequence>MGRFTAVGTSQCYFPMFAVVNSVPLLNLILQLPANGQSKSMLGSLDMAADLTGSDTDLAVL</sequence>
<reference evidence="2" key="2">
    <citation type="submission" date="2023-01" db="EMBL/GenBank/DDBJ databases">
        <authorList>
            <person name="Petersen C."/>
        </authorList>
    </citation>
    <scope>NUCLEOTIDE SEQUENCE</scope>
    <source>
        <strain evidence="2">IBT 12815</strain>
    </source>
</reference>
<comment type="caution">
    <text evidence="2">The sequence shown here is derived from an EMBL/GenBank/DDBJ whole genome shotgun (WGS) entry which is preliminary data.</text>
</comment>
<keyword evidence="1" id="KW-1133">Transmembrane helix</keyword>
<feature type="transmembrane region" description="Helical" evidence="1">
    <location>
        <begin position="12"/>
        <end position="32"/>
    </location>
</feature>